<dbReference type="GO" id="GO:0008173">
    <property type="term" value="F:RNA methyltransferase activity"/>
    <property type="evidence" value="ECO:0007669"/>
    <property type="project" value="UniProtKB-ARBA"/>
</dbReference>
<dbReference type="Pfam" id="PF08242">
    <property type="entry name" value="Methyltransf_12"/>
    <property type="match status" value="1"/>
</dbReference>
<dbReference type="EC" id="2.1.1.-" evidence="4"/>
<evidence type="ECO:0000256" key="3">
    <source>
        <dbReference type="ARBA" id="ARBA00022679"/>
    </source>
</evidence>
<dbReference type="InterPro" id="IPR026113">
    <property type="entry name" value="METTL2/6/8-like"/>
</dbReference>
<dbReference type="GO" id="GO:0008757">
    <property type="term" value="F:S-adenosylmethionine-dependent methyltransferase activity"/>
    <property type="evidence" value="ECO:0007669"/>
    <property type="project" value="UniProtKB-ARBA"/>
</dbReference>
<dbReference type="AlphaFoldDB" id="A0AAV7JKR9"/>
<dbReference type="PIRSF" id="PIRSF037755">
    <property type="entry name" value="Mettl2_prd"/>
    <property type="match status" value="1"/>
</dbReference>
<dbReference type="CDD" id="cd02440">
    <property type="entry name" value="AdoMet_MTases"/>
    <property type="match status" value="1"/>
</dbReference>
<protein>
    <recommendedName>
        <fullName evidence="4">tRNA N(3)-methylcytidine methyltransferase</fullName>
        <ecNumber evidence="4">2.1.1.-</ecNumber>
    </recommendedName>
</protein>
<comment type="similarity">
    <text evidence="1 4">Belongs to the methyltransferase superfamily. METL family.</text>
</comment>
<sequence length="269" mass="31096">MAERYESRNVVSDKEIERVDQDKCISSYKREKIEKESKKHWDLFYKRNSTNFFKDRHWCGREFPELLRTSVTEIDSSHEVTLLECGCGVGNLMFPLIQENSSLFVYACDISHVAVELVQKNEAYIDTKCNAFQCDLTVAGSLKKHIKEKVTMATLVFVLSAISPDKMSTVVQNISGVLAPGGKILFRDYGVFDHAMMQFGQGHKIDTNYYFRQDWTRVYYFSLEDTEKIFTSNGFEVCENKFVKRKTINVKEGVDVDRIFVQGKFTLLS</sequence>
<keyword evidence="3 4" id="KW-0808">Transferase</keyword>
<evidence type="ECO:0000259" key="5">
    <source>
        <dbReference type="Pfam" id="PF08242"/>
    </source>
</evidence>
<evidence type="ECO:0000256" key="1">
    <source>
        <dbReference type="ARBA" id="ARBA00009725"/>
    </source>
</evidence>
<dbReference type="Gene3D" id="3.40.50.150">
    <property type="entry name" value="Vaccinia Virus protein VP39"/>
    <property type="match status" value="1"/>
</dbReference>
<evidence type="ECO:0000313" key="7">
    <source>
        <dbReference type="Proteomes" id="UP001165289"/>
    </source>
</evidence>
<evidence type="ECO:0000313" key="6">
    <source>
        <dbReference type="EMBL" id="KAI6649298.1"/>
    </source>
</evidence>
<dbReference type="PANTHER" id="PTHR22809">
    <property type="entry name" value="METHYLTRANSFERASE-RELATED"/>
    <property type="match status" value="1"/>
</dbReference>
<evidence type="ECO:0000256" key="4">
    <source>
        <dbReference type="PIRNR" id="PIRNR037755"/>
    </source>
</evidence>
<dbReference type="InterPro" id="IPR013217">
    <property type="entry name" value="Methyltransf_12"/>
</dbReference>
<keyword evidence="2 4" id="KW-0489">Methyltransferase</keyword>
<feature type="domain" description="Methyltransferase type 12" evidence="5">
    <location>
        <begin position="83"/>
        <end position="184"/>
    </location>
</feature>
<dbReference type="InterPro" id="IPR029063">
    <property type="entry name" value="SAM-dependent_MTases_sf"/>
</dbReference>
<comment type="caution">
    <text evidence="6">The sequence shown here is derived from an EMBL/GenBank/DDBJ whole genome shotgun (WGS) entry which is preliminary data.</text>
</comment>
<organism evidence="6 7">
    <name type="scientific">Oopsacas minuta</name>
    <dbReference type="NCBI Taxonomy" id="111878"/>
    <lineage>
        <taxon>Eukaryota</taxon>
        <taxon>Metazoa</taxon>
        <taxon>Porifera</taxon>
        <taxon>Hexactinellida</taxon>
        <taxon>Hexasterophora</taxon>
        <taxon>Lyssacinosida</taxon>
        <taxon>Leucopsacidae</taxon>
        <taxon>Oopsacas</taxon>
    </lineage>
</organism>
<dbReference type="PANTHER" id="PTHR22809:SF5">
    <property type="entry name" value="TRNA N(3)-METHYLCYTIDINE METHYLTRANSFERASE METTL6"/>
    <property type="match status" value="1"/>
</dbReference>
<dbReference type="Proteomes" id="UP001165289">
    <property type="component" value="Unassembled WGS sequence"/>
</dbReference>
<dbReference type="EMBL" id="JAKMXF010000321">
    <property type="protein sequence ID" value="KAI6649298.1"/>
    <property type="molecule type" value="Genomic_DNA"/>
</dbReference>
<keyword evidence="7" id="KW-1185">Reference proteome</keyword>
<reference evidence="6 7" key="1">
    <citation type="journal article" date="2023" name="BMC Biol.">
        <title>The compact genome of the sponge Oopsacas minuta (Hexactinellida) is lacking key metazoan core genes.</title>
        <authorList>
            <person name="Santini S."/>
            <person name="Schenkelaars Q."/>
            <person name="Jourda C."/>
            <person name="Duchesne M."/>
            <person name="Belahbib H."/>
            <person name="Rocher C."/>
            <person name="Selva M."/>
            <person name="Riesgo A."/>
            <person name="Vervoort M."/>
            <person name="Leys S.P."/>
            <person name="Kodjabachian L."/>
            <person name="Le Bivic A."/>
            <person name="Borchiellini C."/>
            <person name="Claverie J.M."/>
            <person name="Renard E."/>
        </authorList>
    </citation>
    <scope>NUCLEOTIDE SEQUENCE [LARGE SCALE GENOMIC DNA]</scope>
    <source>
        <strain evidence="6">SPO-2</strain>
    </source>
</reference>
<dbReference type="SUPFAM" id="SSF53335">
    <property type="entry name" value="S-adenosyl-L-methionine-dependent methyltransferases"/>
    <property type="match status" value="1"/>
</dbReference>
<accession>A0AAV7JKR9</accession>
<gene>
    <name evidence="6" type="ORF">LOD99_11664</name>
</gene>
<name>A0AAV7JKR9_9METZ</name>
<proteinExistence type="inferred from homology"/>
<comment type="function">
    <text evidence="4">S-adenosyl-L-methionine-dependent methyltransferase.</text>
</comment>
<evidence type="ECO:0000256" key="2">
    <source>
        <dbReference type="ARBA" id="ARBA00022603"/>
    </source>
</evidence>
<dbReference type="GO" id="GO:0032259">
    <property type="term" value="P:methylation"/>
    <property type="evidence" value="ECO:0007669"/>
    <property type="project" value="UniProtKB-KW"/>
</dbReference>